<dbReference type="SMART" id="SM00347">
    <property type="entry name" value="HTH_MARR"/>
    <property type="match status" value="1"/>
</dbReference>
<sequence>MKKSIIRAMASADEFSRHIHSVPNTPLNATQLDILFNIASSVDAIRPSELAARMNVARPIITKGAAPLIDLGYLSKVPDANDGRSFTYAITRSGESLTAGLLGQQYYQNMDKLFEVLGKKKLNKLTRLLDEANAALR</sequence>
<dbReference type="OrthoDB" id="1853358at2"/>
<gene>
    <name evidence="2" type="ORF">FC18_GL001272</name>
</gene>
<dbReference type="Pfam" id="PF12802">
    <property type="entry name" value="MarR_2"/>
    <property type="match status" value="1"/>
</dbReference>
<dbReference type="InterPro" id="IPR036390">
    <property type="entry name" value="WH_DNA-bd_sf"/>
</dbReference>
<organism evidence="2 3">
    <name type="scientific">Lacticaseibacillus sharpeae JCM 1186 = DSM 20505</name>
    <dbReference type="NCBI Taxonomy" id="1291052"/>
    <lineage>
        <taxon>Bacteria</taxon>
        <taxon>Bacillati</taxon>
        <taxon>Bacillota</taxon>
        <taxon>Bacilli</taxon>
        <taxon>Lactobacillales</taxon>
        <taxon>Lactobacillaceae</taxon>
        <taxon>Lacticaseibacillus</taxon>
    </lineage>
</organism>
<protein>
    <recommendedName>
        <fullName evidence="1">HTH marR-type domain-containing protein</fullName>
    </recommendedName>
</protein>
<dbReference type="STRING" id="1291052.FC18_GL001272"/>
<evidence type="ECO:0000313" key="3">
    <source>
        <dbReference type="Proteomes" id="UP000051679"/>
    </source>
</evidence>
<comment type="caution">
    <text evidence="2">The sequence shown here is derived from an EMBL/GenBank/DDBJ whole genome shotgun (WGS) entry which is preliminary data.</text>
</comment>
<evidence type="ECO:0000313" key="2">
    <source>
        <dbReference type="EMBL" id="KRM55485.1"/>
    </source>
</evidence>
<dbReference type="GO" id="GO:0003700">
    <property type="term" value="F:DNA-binding transcription factor activity"/>
    <property type="evidence" value="ECO:0007669"/>
    <property type="project" value="InterPro"/>
</dbReference>
<dbReference type="Proteomes" id="UP000051679">
    <property type="component" value="Unassembled WGS sequence"/>
</dbReference>
<accession>A0A0R1ZKK6</accession>
<reference evidence="2 3" key="1">
    <citation type="journal article" date="2015" name="Genome Announc.">
        <title>Expanding the biotechnology potential of lactobacilli through comparative genomics of 213 strains and associated genera.</title>
        <authorList>
            <person name="Sun Z."/>
            <person name="Harris H.M."/>
            <person name="McCann A."/>
            <person name="Guo C."/>
            <person name="Argimon S."/>
            <person name="Zhang W."/>
            <person name="Yang X."/>
            <person name="Jeffery I.B."/>
            <person name="Cooney J.C."/>
            <person name="Kagawa T.F."/>
            <person name="Liu W."/>
            <person name="Song Y."/>
            <person name="Salvetti E."/>
            <person name="Wrobel A."/>
            <person name="Rasinkangas P."/>
            <person name="Parkhill J."/>
            <person name="Rea M.C."/>
            <person name="O'Sullivan O."/>
            <person name="Ritari J."/>
            <person name="Douillard F.P."/>
            <person name="Paul Ross R."/>
            <person name="Yang R."/>
            <person name="Briner A.E."/>
            <person name="Felis G.E."/>
            <person name="de Vos W.M."/>
            <person name="Barrangou R."/>
            <person name="Klaenhammer T.R."/>
            <person name="Caufield P.W."/>
            <person name="Cui Y."/>
            <person name="Zhang H."/>
            <person name="O'Toole P.W."/>
        </authorList>
    </citation>
    <scope>NUCLEOTIDE SEQUENCE [LARGE SCALE GENOMIC DNA]</scope>
    <source>
        <strain evidence="2 3">DSM 20505</strain>
    </source>
</reference>
<proteinExistence type="predicted"/>
<dbReference type="AlphaFoldDB" id="A0A0R1ZKK6"/>
<name>A0A0R1ZKK6_9LACO</name>
<dbReference type="PROSITE" id="PS50995">
    <property type="entry name" value="HTH_MARR_2"/>
    <property type="match status" value="1"/>
</dbReference>
<dbReference type="InterPro" id="IPR036388">
    <property type="entry name" value="WH-like_DNA-bd_sf"/>
</dbReference>
<dbReference type="EMBL" id="AYYO01000021">
    <property type="protein sequence ID" value="KRM55485.1"/>
    <property type="molecule type" value="Genomic_DNA"/>
</dbReference>
<dbReference type="PATRIC" id="fig|1291052.5.peg.1290"/>
<dbReference type="RefSeq" id="WP_056975662.1">
    <property type="nucleotide sequence ID" value="NZ_AYYO01000021.1"/>
</dbReference>
<dbReference type="SUPFAM" id="SSF46785">
    <property type="entry name" value="Winged helix' DNA-binding domain"/>
    <property type="match status" value="1"/>
</dbReference>
<dbReference type="InterPro" id="IPR000835">
    <property type="entry name" value="HTH_MarR-typ"/>
</dbReference>
<feature type="domain" description="HTH marR-type" evidence="1">
    <location>
        <begin position="1"/>
        <end position="134"/>
    </location>
</feature>
<evidence type="ECO:0000259" key="1">
    <source>
        <dbReference type="PROSITE" id="PS50995"/>
    </source>
</evidence>
<keyword evidence="3" id="KW-1185">Reference proteome</keyword>
<dbReference type="Gene3D" id="1.10.10.10">
    <property type="entry name" value="Winged helix-like DNA-binding domain superfamily/Winged helix DNA-binding domain"/>
    <property type="match status" value="1"/>
</dbReference>